<dbReference type="CDD" id="cd00082">
    <property type="entry name" value="HisKA"/>
    <property type="match status" value="1"/>
</dbReference>
<comment type="catalytic activity">
    <reaction evidence="1">
        <text>ATP + protein L-histidine = ADP + protein N-phospho-L-histidine.</text>
        <dbReference type="EC" id="2.7.13.3"/>
    </reaction>
</comment>
<keyword evidence="8" id="KW-0472">Membrane</keyword>
<keyword evidence="3" id="KW-0597">Phosphoprotein</keyword>
<reference evidence="11" key="1">
    <citation type="submission" date="2017-04" db="EMBL/GenBank/DDBJ databases">
        <authorList>
            <person name="Varghese N."/>
            <person name="Submissions S."/>
        </authorList>
    </citation>
    <scope>NUCLEOTIDE SEQUENCE [LARGE SCALE GENOMIC DNA]</scope>
    <source>
        <strain evidence="11">DSM 12126</strain>
    </source>
</reference>
<protein>
    <recommendedName>
        <fullName evidence="2">histidine kinase</fullName>
        <ecNumber evidence="2">2.7.13.3</ecNumber>
    </recommendedName>
</protein>
<sequence>MNKLLNKSLKRFTVYAGIVLACSIPVYYLAINELWQYELDEHNITLTAEAGREDTFLIIGAITLLTVFFFALILGGFVWLNRSISSRLWRPFYQTLEKIKDFDLTRNTTVKFEPVNIIEFEELNSSINRLLESNVAAFRQQKEFTENAAHELQTPLAIVQSKLDILFQNHQITSEQAVLIEKIQNALSRVSRINKNLLLLAKIENQQFPEKEFIDIAPLLQEIHFLLSDFKEEVSLHLEMAGSPGVGANKILVETMLTNLLMNAIRHSPHPADIHIVLNQNSLSVSNPGTTPLQTEKLFKRFNTASRLTPGSGLGLSIVKEICVRYQWEIGYDFTDNRHIFRVTFTAN</sequence>
<dbReference type="Proteomes" id="UP000192756">
    <property type="component" value="Unassembled WGS sequence"/>
</dbReference>
<dbReference type="InterPro" id="IPR050428">
    <property type="entry name" value="TCS_sensor_his_kinase"/>
</dbReference>
<proteinExistence type="predicted"/>
<organism evidence="10 11">
    <name type="scientific">Pedobacter africanus</name>
    <dbReference type="NCBI Taxonomy" id="151894"/>
    <lineage>
        <taxon>Bacteria</taxon>
        <taxon>Pseudomonadati</taxon>
        <taxon>Bacteroidota</taxon>
        <taxon>Sphingobacteriia</taxon>
        <taxon>Sphingobacteriales</taxon>
        <taxon>Sphingobacteriaceae</taxon>
        <taxon>Pedobacter</taxon>
    </lineage>
</organism>
<dbReference type="SMART" id="SM00387">
    <property type="entry name" value="HATPase_c"/>
    <property type="match status" value="1"/>
</dbReference>
<evidence type="ECO:0000256" key="4">
    <source>
        <dbReference type="ARBA" id="ARBA00022679"/>
    </source>
</evidence>
<evidence type="ECO:0000256" key="3">
    <source>
        <dbReference type="ARBA" id="ARBA00022553"/>
    </source>
</evidence>
<dbReference type="EMBL" id="FWXT01000001">
    <property type="protein sequence ID" value="SMC59076.1"/>
    <property type="molecule type" value="Genomic_DNA"/>
</dbReference>
<accession>A0A1W2AEI0</accession>
<evidence type="ECO:0000313" key="10">
    <source>
        <dbReference type="EMBL" id="SMC59076.1"/>
    </source>
</evidence>
<dbReference type="InterPro" id="IPR036890">
    <property type="entry name" value="HATPase_C_sf"/>
</dbReference>
<dbReference type="Gene3D" id="3.30.565.10">
    <property type="entry name" value="Histidine kinase-like ATPase, C-terminal domain"/>
    <property type="match status" value="1"/>
</dbReference>
<feature type="transmembrane region" description="Helical" evidence="8">
    <location>
        <begin position="56"/>
        <end position="80"/>
    </location>
</feature>
<keyword evidence="11" id="KW-1185">Reference proteome</keyword>
<evidence type="ECO:0000256" key="5">
    <source>
        <dbReference type="ARBA" id="ARBA00022692"/>
    </source>
</evidence>
<keyword evidence="7 8" id="KW-1133">Transmembrane helix</keyword>
<dbReference type="InterPro" id="IPR036097">
    <property type="entry name" value="HisK_dim/P_sf"/>
</dbReference>
<dbReference type="SMART" id="SM00388">
    <property type="entry name" value="HisKA"/>
    <property type="match status" value="1"/>
</dbReference>
<evidence type="ECO:0000256" key="1">
    <source>
        <dbReference type="ARBA" id="ARBA00000085"/>
    </source>
</evidence>
<evidence type="ECO:0000256" key="6">
    <source>
        <dbReference type="ARBA" id="ARBA00022777"/>
    </source>
</evidence>
<keyword evidence="6 10" id="KW-0418">Kinase</keyword>
<name>A0A1W2AEI0_9SPHI</name>
<dbReference type="GO" id="GO:0000155">
    <property type="term" value="F:phosphorelay sensor kinase activity"/>
    <property type="evidence" value="ECO:0007669"/>
    <property type="project" value="InterPro"/>
</dbReference>
<dbReference type="InterPro" id="IPR003661">
    <property type="entry name" value="HisK_dim/P_dom"/>
</dbReference>
<dbReference type="PROSITE" id="PS50109">
    <property type="entry name" value="HIS_KIN"/>
    <property type="match status" value="1"/>
</dbReference>
<dbReference type="GO" id="GO:0005886">
    <property type="term" value="C:plasma membrane"/>
    <property type="evidence" value="ECO:0007669"/>
    <property type="project" value="TreeGrafter"/>
</dbReference>
<feature type="transmembrane region" description="Helical" evidence="8">
    <location>
        <begin position="12"/>
        <end position="31"/>
    </location>
</feature>
<dbReference type="PANTHER" id="PTHR45436:SF5">
    <property type="entry name" value="SENSOR HISTIDINE KINASE TRCS"/>
    <property type="match status" value="1"/>
</dbReference>
<dbReference type="Pfam" id="PF02518">
    <property type="entry name" value="HATPase_c"/>
    <property type="match status" value="1"/>
</dbReference>
<gene>
    <name evidence="10" type="ORF">SAMN04488524_1351</name>
</gene>
<dbReference type="InterPro" id="IPR003594">
    <property type="entry name" value="HATPase_dom"/>
</dbReference>
<evidence type="ECO:0000259" key="9">
    <source>
        <dbReference type="PROSITE" id="PS50109"/>
    </source>
</evidence>
<dbReference type="STRING" id="151894.SAMN04488524_1351"/>
<dbReference type="EC" id="2.7.13.3" evidence="2"/>
<feature type="domain" description="Histidine kinase" evidence="9">
    <location>
        <begin position="147"/>
        <end position="348"/>
    </location>
</feature>
<evidence type="ECO:0000256" key="8">
    <source>
        <dbReference type="SAM" id="Phobius"/>
    </source>
</evidence>
<evidence type="ECO:0000256" key="2">
    <source>
        <dbReference type="ARBA" id="ARBA00012438"/>
    </source>
</evidence>
<dbReference type="RefSeq" id="WP_084237596.1">
    <property type="nucleotide sequence ID" value="NZ_FWXT01000001.1"/>
</dbReference>
<evidence type="ECO:0000256" key="7">
    <source>
        <dbReference type="ARBA" id="ARBA00022989"/>
    </source>
</evidence>
<keyword evidence="5 8" id="KW-0812">Transmembrane</keyword>
<dbReference type="AlphaFoldDB" id="A0A1W2AEI0"/>
<evidence type="ECO:0000313" key="11">
    <source>
        <dbReference type="Proteomes" id="UP000192756"/>
    </source>
</evidence>
<dbReference type="PANTHER" id="PTHR45436">
    <property type="entry name" value="SENSOR HISTIDINE KINASE YKOH"/>
    <property type="match status" value="1"/>
</dbReference>
<dbReference type="SUPFAM" id="SSF47384">
    <property type="entry name" value="Homodimeric domain of signal transducing histidine kinase"/>
    <property type="match status" value="1"/>
</dbReference>
<dbReference type="Gene3D" id="1.10.287.130">
    <property type="match status" value="1"/>
</dbReference>
<keyword evidence="4" id="KW-0808">Transferase</keyword>
<dbReference type="Pfam" id="PF00512">
    <property type="entry name" value="HisKA"/>
    <property type="match status" value="1"/>
</dbReference>
<dbReference type="PROSITE" id="PS51257">
    <property type="entry name" value="PROKAR_LIPOPROTEIN"/>
    <property type="match status" value="1"/>
</dbReference>
<dbReference type="InterPro" id="IPR005467">
    <property type="entry name" value="His_kinase_dom"/>
</dbReference>
<dbReference type="OrthoDB" id="1522504at2"/>
<dbReference type="SUPFAM" id="SSF55874">
    <property type="entry name" value="ATPase domain of HSP90 chaperone/DNA topoisomerase II/histidine kinase"/>
    <property type="match status" value="1"/>
</dbReference>